<evidence type="ECO:0000313" key="4">
    <source>
        <dbReference type="EMBL" id="EDY19570.1"/>
    </source>
</evidence>
<dbReference type="InParanoid" id="B4D1F8"/>
<dbReference type="eggNOG" id="COG1309">
    <property type="taxonomic scope" value="Bacteria"/>
</dbReference>
<keyword evidence="5" id="KW-1185">Reference proteome</keyword>
<reference evidence="4 5" key="1">
    <citation type="journal article" date="2011" name="J. Bacteriol.">
        <title>Genome sequence of Chthoniobacter flavus Ellin428, an aerobic heterotrophic soil bacterium.</title>
        <authorList>
            <person name="Kant R."/>
            <person name="van Passel M.W."/>
            <person name="Palva A."/>
            <person name="Lucas S."/>
            <person name="Lapidus A."/>
            <person name="Glavina Del Rio T."/>
            <person name="Dalin E."/>
            <person name="Tice H."/>
            <person name="Bruce D."/>
            <person name="Goodwin L."/>
            <person name="Pitluck S."/>
            <person name="Larimer F.W."/>
            <person name="Land M.L."/>
            <person name="Hauser L."/>
            <person name="Sangwan P."/>
            <person name="de Vos W.M."/>
            <person name="Janssen P.H."/>
            <person name="Smidt H."/>
        </authorList>
    </citation>
    <scope>NUCLEOTIDE SEQUENCE [LARGE SCALE GENOMIC DNA]</scope>
    <source>
        <strain evidence="4 5">Ellin428</strain>
    </source>
</reference>
<dbReference type="Pfam" id="PF17939">
    <property type="entry name" value="TetR_C_30"/>
    <property type="match status" value="1"/>
</dbReference>
<dbReference type="SUPFAM" id="SSF46689">
    <property type="entry name" value="Homeodomain-like"/>
    <property type="match status" value="1"/>
</dbReference>
<evidence type="ECO:0000313" key="5">
    <source>
        <dbReference type="Proteomes" id="UP000005824"/>
    </source>
</evidence>
<feature type="domain" description="HTH tetR-type" evidence="3">
    <location>
        <begin position="10"/>
        <end position="70"/>
    </location>
</feature>
<proteinExistence type="predicted"/>
<protein>
    <submittedName>
        <fullName evidence="4">Transcriptional regulator, TetR family</fullName>
    </submittedName>
</protein>
<dbReference type="PANTHER" id="PTHR30055">
    <property type="entry name" value="HTH-TYPE TRANSCRIPTIONAL REGULATOR RUTR"/>
    <property type="match status" value="1"/>
</dbReference>
<dbReference type="InterPro" id="IPR009057">
    <property type="entry name" value="Homeodomain-like_sf"/>
</dbReference>
<keyword evidence="1 2" id="KW-0238">DNA-binding</keyword>
<dbReference type="Proteomes" id="UP000005824">
    <property type="component" value="Unassembled WGS sequence"/>
</dbReference>
<dbReference type="InterPro" id="IPR001647">
    <property type="entry name" value="HTH_TetR"/>
</dbReference>
<sequence>MIHGAIQDHLATRIALLDAAERLFSQNGIEATSVRDIIKEAGTNLGAINYHFGTKDRLALEVFARRIRPVNRERIARLDALEATTDPSRITLAQVLDALIRPALESEAFGAKSCDDFMRLLSRSSQEPNAEVKKFVEEQFAEMCGRFDAAILRVVPGLPPSELFWRVSFLHGALNNALQTWLRFEQIPYAAFSPAASKPDREGLIQRLIAFIAGGLSAAWDEAAVPAAAAQMRTITFPQN</sequence>
<dbReference type="EMBL" id="ABVL01000007">
    <property type="protein sequence ID" value="EDY19570.1"/>
    <property type="molecule type" value="Genomic_DNA"/>
</dbReference>
<dbReference type="STRING" id="497964.CfE428DRAFT_2746"/>
<organism evidence="4 5">
    <name type="scientific">Chthoniobacter flavus Ellin428</name>
    <dbReference type="NCBI Taxonomy" id="497964"/>
    <lineage>
        <taxon>Bacteria</taxon>
        <taxon>Pseudomonadati</taxon>
        <taxon>Verrucomicrobiota</taxon>
        <taxon>Spartobacteria</taxon>
        <taxon>Chthoniobacterales</taxon>
        <taxon>Chthoniobacteraceae</taxon>
        <taxon>Chthoniobacter</taxon>
    </lineage>
</organism>
<dbReference type="SUPFAM" id="SSF48498">
    <property type="entry name" value="Tetracyclin repressor-like, C-terminal domain"/>
    <property type="match status" value="1"/>
</dbReference>
<dbReference type="PRINTS" id="PR00455">
    <property type="entry name" value="HTHTETR"/>
</dbReference>
<evidence type="ECO:0000259" key="3">
    <source>
        <dbReference type="PROSITE" id="PS50977"/>
    </source>
</evidence>
<accession>B4D1F8</accession>
<dbReference type="PROSITE" id="PS50977">
    <property type="entry name" value="HTH_TETR_2"/>
    <property type="match status" value="1"/>
</dbReference>
<dbReference type="InterPro" id="IPR050109">
    <property type="entry name" value="HTH-type_TetR-like_transc_reg"/>
</dbReference>
<dbReference type="GO" id="GO:0000976">
    <property type="term" value="F:transcription cis-regulatory region binding"/>
    <property type="evidence" value="ECO:0007669"/>
    <property type="project" value="TreeGrafter"/>
</dbReference>
<evidence type="ECO:0000256" key="1">
    <source>
        <dbReference type="ARBA" id="ARBA00023125"/>
    </source>
</evidence>
<evidence type="ECO:0000256" key="2">
    <source>
        <dbReference type="PROSITE-ProRule" id="PRU00335"/>
    </source>
</evidence>
<dbReference type="Gene3D" id="1.10.357.10">
    <property type="entry name" value="Tetracycline Repressor, domain 2"/>
    <property type="match status" value="1"/>
</dbReference>
<dbReference type="GO" id="GO:0003700">
    <property type="term" value="F:DNA-binding transcription factor activity"/>
    <property type="evidence" value="ECO:0007669"/>
    <property type="project" value="TreeGrafter"/>
</dbReference>
<gene>
    <name evidence="4" type="ORF">CfE428DRAFT_2746</name>
</gene>
<name>B4D1F8_9BACT</name>
<dbReference type="InterPro" id="IPR036271">
    <property type="entry name" value="Tet_transcr_reg_TetR-rel_C_sf"/>
</dbReference>
<dbReference type="PANTHER" id="PTHR30055:SF235">
    <property type="entry name" value="TRANSCRIPTIONAL REGULATORY PROTEIN"/>
    <property type="match status" value="1"/>
</dbReference>
<dbReference type="AlphaFoldDB" id="B4D1F8"/>
<dbReference type="RefSeq" id="WP_006980071.1">
    <property type="nucleotide sequence ID" value="NZ_ABVL01000007.1"/>
</dbReference>
<feature type="DNA-binding region" description="H-T-H motif" evidence="2">
    <location>
        <begin position="33"/>
        <end position="52"/>
    </location>
</feature>
<dbReference type="InterPro" id="IPR041586">
    <property type="entry name" value="PsrA_TetR_C"/>
</dbReference>
<comment type="caution">
    <text evidence="4">The sequence shown here is derived from an EMBL/GenBank/DDBJ whole genome shotgun (WGS) entry which is preliminary data.</text>
</comment>
<dbReference type="Pfam" id="PF00440">
    <property type="entry name" value="TetR_N"/>
    <property type="match status" value="1"/>
</dbReference>